<reference evidence="1 2" key="1">
    <citation type="submission" date="2009-10" db="EMBL/GenBank/DDBJ databases">
        <authorList>
            <person name="Qin X."/>
            <person name="Bachman B."/>
            <person name="Battles P."/>
            <person name="Bell A."/>
            <person name="Bess C."/>
            <person name="Bickham C."/>
            <person name="Chaboub L."/>
            <person name="Chen D."/>
            <person name="Coyle M."/>
            <person name="Deiros D.R."/>
            <person name="Dinh H."/>
            <person name="Forbes L."/>
            <person name="Fowler G."/>
            <person name="Francisco L."/>
            <person name="Fu Q."/>
            <person name="Gubbala S."/>
            <person name="Hale W."/>
            <person name="Han Y."/>
            <person name="Hemphill L."/>
            <person name="Highlander S.K."/>
            <person name="Hirani K."/>
            <person name="Hogues M."/>
            <person name="Jackson L."/>
            <person name="Jakkamsetti A."/>
            <person name="Javaid M."/>
            <person name="Jiang H."/>
            <person name="Korchina V."/>
            <person name="Kovar C."/>
            <person name="Lara F."/>
            <person name="Lee S."/>
            <person name="Mata R."/>
            <person name="Mathew T."/>
            <person name="Moen C."/>
            <person name="Morales K."/>
            <person name="Munidasa M."/>
            <person name="Nazareth L."/>
            <person name="Ngo R."/>
            <person name="Nguyen L."/>
            <person name="Okwuonu G."/>
            <person name="Ongeri F."/>
            <person name="Patil S."/>
            <person name="Petrosino J."/>
            <person name="Pham C."/>
            <person name="Pham P."/>
            <person name="Pu L.-L."/>
            <person name="Puazo M."/>
            <person name="Raj R."/>
            <person name="Reid J."/>
            <person name="Rouhana J."/>
            <person name="Saada N."/>
            <person name="Shang Y."/>
            <person name="Simmons D."/>
            <person name="Thornton R."/>
            <person name="Warren J."/>
            <person name="Weissenberger G."/>
            <person name="Zhang J."/>
            <person name="Zhang L."/>
            <person name="Zhou C."/>
            <person name="Zhu D."/>
            <person name="Muzny D."/>
            <person name="Worley K."/>
            <person name="Gibbs R."/>
        </authorList>
    </citation>
    <scope>NUCLEOTIDE SEQUENCE [LARGE SCALE GENOMIC DNA]</scope>
    <source>
        <strain evidence="1 2">DSM 17361</strain>
    </source>
</reference>
<evidence type="ECO:0000313" key="2">
    <source>
        <dbReference type="Proteomes" id="UP000003160"/>
    </source>
</evidence>
<dbReference type="Proteomes" id="UP000003160">
    <property type="component" value="Unassembled WGS sequence"/>
</dbReference>
<protein>
    <submittedName>
        <fullName evidence="1">Uncharacterized protein</fullName>
    </submittedName>
</protein>
<dbReference type="EMBL" id="ACKS01000009">
    <property type="protein sequence ID" value="EFA45519.1"/>
    <property type="molecule type" value="Genomic_DNA"/>
</dbReference>
<accession>D1PT25</accession>
<organism evidence="1 2">
    <name type="scientific">Hallella bergensis DSM 17361</name>
    <dbReference type="NCBI Taxonomy" id="585502"/>
    <lineage>
        <taxon>Bacteria</taxon>
        <taxon>Pseudomonadati</taxon>
        <taxon>Bacteroidota</taxon>
        <taxon>Bacteroidia</taxon>
        <taxon>Bacteroidales</taxon>
        <taxon>Prevotellaceae</taxon>
        <taxon>Hallella</taxon>
    </lineage>
</organism>
<sequence>MLGQFLRFAVARNFQSTARLFFKHKGCVIFLCERSHKVFAAIIVDDTEPERRLVDDFRRREQLFARVASVAQIARQLTVYILPGHGYVLPIGIELQIDIVVVVIKYPLNNVESGRVVVFCAQTPMVAIKATIAIMIFPMVITC</sequence>
<dbReference type="AlphaFoldDB" id="D1PT25"/>
<name>D1PT25_9BACT</name>
<comment type="caution">
    <text evidence="1">The sequence shown here is derived from an EMBL/GenBank/DDBJ whole genome shotgun (WGS) entry which is preliminary data.</text>
</comment>
<gene>
    <name evidence="1" type="ORF">HMPREF0645_0110</name>
</gene>
<keyword evidence="2" id="KW-1185">Reference proteome</keyword>
<proteinExistence type="predicted"/>
<evidence type="ECO:0000313" key="1">
    <source>
        <dbReference type="EMBL" id="EFA45519.1"/>
    </source>
</evidence>
<dbReference type="HOGENOM" id="CLU_1804438_0_0_10"/>